<gene>
    <name evidence="1" type="ORF">C6570_05715</name>
</gene>
<accession>A0A2S0MDG5</accession>
<evidence type="ECO:0000313" key="1">
    <source>
        <dbReference type="EMBL" id="AVO33801.1"/>
    </source>
</evidence>
<dbReference type="EMBL" id="CP027666">
    <property type="protein sequence ID" value="AVO33801.1"/>
    <property type="molecule type" value="Genomic_DNA"/>
</dbReference>
<dbReference type="RefSeq" id="WP_106702358.1">
    <property type="nucleotide sequence ID" value="NZ_CP027666.1"/>
</dbReference>
<reference evidence="1 2" key="1">
    <citation type="submission" date="2018-03" db="EMBL/GenBank/DDBJ databases">
        <title>Genome sequencing of Ottowia sp.</title>
        <authorList>
            <person name="Kim S.-J."/>
            <person name="Heo J."/>
            <person name="Kwon S.-W."/>
        </authorList>
    </citation>
    <scope>NUCLEOTIDE SEQUENCE [LARGE SCALE GENOMIC DNA]</scope>
    <source>
        <strain evidence="1 2">KADR8-3</strain>
    </source>
</reference>
<dbReference type="KEGG" id="otk:C6570_05715"/>
<keyword evidence="2" id="KW-1185">Reference proteome</keyword>
<evidence type="ECO:0000313" key="2">
    <source>
        <dbReference type="Proteomes" id="UP000239709"/>
    </source>
</evidence>
<dbReference type="AlphaFoldDB" id="A0A2S0MDG5"/>
<organism evidence="1 2">
    <name type="scientific">Ottowia oryzae</name>
    <dbReference type="NCBI Taxonomy" id="2109914"/>
    <lineage>
        <taxon>Bacteria</taxon>
        <taxon>Pseudomonadati</taxon>
        <taxon>Pseudomonadota</taxon>
        <taxon>Betaproteobacteria</taxon>
        <taxon>Burkholderiales</taxon>
        <taxon>Comamonadaceae</taxon>
        <taxon>Ottowia</taxon>
    </lineage>
</organism>
<dbReference type="OrthoDB" id="9157054at2"/>
<proteinExistence type="predicted"/>
<protein>
    <submittedName>
        <fullName evidence="1">Uncharacterized protein</fullName>
    </submittedName>
</protein>
<dbReference type="Proteomes" id="UP000239709">
    <property type="component" value="Chromosome"/>
</dbReference>
<name>A0A2S0MDG5_9BURK</name>
<sequence>MSYEGNKADIIELWNEIKPKLKRDLEQAEIIDRTLAEMFGAYESGDVQGGRNVAWALYNMNVKKLR</sequence>